<dbReference type="SMART" id="SM00271">
    <property type="entry name" value="DnaJ"/>
    <property type="match status" value="1"/>
</dbReference>
<dbReference type="Gene3D" id="1.10.287.110">
    <property type="entry name" value="DnaJ domain"/>
    <property type="match status" value="1"/>
</dbReference>
<sequence length="325" mass="38226">MESNRDEASRCIELARLYIKKKDLDNAWKFSTKANKMYPTPETKRLLKKLVSKIKHLKKQSKKQNQSDHSDSSYNGDNSNSSSSTDYNIKQKPKKSKKGHKSSTTYSYKMFKEINKDESFKCIEKAEQYIQSKQFELAEKFILKSKKLFLIPRADELLKQLKQLQEIKDTTKVDYTEEQANVVKKVKNSQNYYTMLNINTTATIPEIKKAYKKLALLLHPDKNPAPGSGEVFKDVTNAVDTLCDFTKRKIYDQTLKKPSTSTYSTYSTNYSQSSYRQPQNDTRFRADQHPAYKFFRTYDSSDYDDDYFTETEYFNNYDFYDSFDY</sequence>
<feature type="compositionally biased region" description="Basic residues" evidence="1">
    <location>
        <begin position="91"/>
        <end position="101"/>
    </location>
</feature>
<reference evidence="3" key="1">
    <citation type="submission" date="2018-04" db="EMBL/GenBank/DDBJ databases">
        <title>Transcriptome of Schizaphis graminum biotype I.</title>
        <authorList>
            <person name="Scully E.D."/>
            <person name="Geib S.M."/>
            <person name="Palmer N.A."/>
            <person name="Koch K."/>
            <person name="Bradshaw J."/>
            <person name="Heng-Moss T."/>
            <person name="Sarath G."/>
        </authorList>
    </citation>
    <scope>NUCLEOTIDE SEQUENCE</scope>
</reference>
<evidence type="ECO:0000256" key="1">
    <source>
        <dbReference type="SAM" id="MobiDB-lite"/>
    </source>
</evidence>
<dbReference type="PANTHER" id="PTHR43908:SF3">
    <property type="entry name" value="AT29763P-RELATED"/>
    <property type="match status" value="1"/>
</dbReference>
<feature type="domain" description="J" evidence="2">
    <location>
        <begin position="191"/>
        <end position="255"/>
    </location>
</feature>
<feature type="region of interest" description="Disordered" evidence="1">
    <location>
        <begin position="55"/>
        <end position="102"/>
    </location>
</feature>
<proteinExistence type="predicted"/>
<protein>
    <submittedName>
        <fullName evidence="3">DnaJ subfamily B member 12</fullName>
    </submittedName>
</protein>
<dbReference type="EMBL" id="GGMR01007514">
    <property type="protein sequence ID" value="MBY20133.1"/>
    <property type="molecule type" value="Transcribed_RNA"/>
</dbReference>
<dbReference type="PANTHER" id="PTHR43908">
    <property type="entry name" value="AT29763P-RELATED"/>
    <property type="match status" value="1"/>
</dbReference>
<name>A0A2S2NSD4_SCHGA</name>
<dbReference type="InterPro" id="IPR036869">
    <property type="entry name" value="J_dom_sf"/>
</dbReference>
<dbReference type="CDD" id="cd06257">
    <property type="entry name" value="DnaJ"/>
    <property type="match status" value="1"/>
</dbReference>
<dbReference type="GO" id="GO:0005789">
    <property type="term" value="C:endoplasmic reticulum membrane"/>
    <property type="evidence" value="ECO:0007669"/>
    <property type="project" value="TreeGrafter"/>
</dbReference>
<dbReference type="PRINTS" id="PR00625">
    <property type="entry name" value="JDOMAIN"/>
</dbReference>
<feature type="compositionally biased region" description="Low complexity" evidence="1">
    <location>
        <begin position="72"/>
        <end position="90"/>
    </location>
</feature>
<dbReference type="GO" id="GO:0071218">
    <property type="term" value="P:cellular response to misfolded protein"/>
    <property type="evidence" value="ECO:0007669"/>
    <property type="project" value="TreeGrafter"/>
</dbReference>
<dbReference type="Pfam" id="PF00226">
    <property type="entry name" value="DnaJ"/>
    <property type="match status" value="1"/>
</dbReference>
<evidence type="ECO:0000313" key="3">
    <source>
        <dbReference type="EMBL" id="MBY20133.1"/>
    </source>
</evidence>
<dbReference type="SUPFAM" id="SSF46565">
    <property type="entry name" value="Chaperone J-domain"/>
    <property type="match status" value="1"/>
</dbReference>
<dbReference type="PROSITE" id="PS50076">
    <property type="entry name" value="DNAJ_2"/>
    <property type="match status" value="1"/>
</dbReference>
<dbReference type="InterPro" id="IPR051100">
    <property type="entry name" value="DnaJ_subfamily_B/C"/>
</dbReference>
<dbReference type="GO" id="GO:0030544">
    <property type="term" value="F:Hsp70 protein binding"/>
    <property type="evidence" value="ECO:0007669"/>
    <property type="project" value="TreeGrafter"/>
</dbReference>
<evidence type="ECO:0000259" key="2">
    <source>
        <dbReference type="PROSITE" id="PS50076"/>
    </source>
</evidence>
<dbReference type="AlphaFoldDB" id="A0A2S2NSD4"/>
<accession>A0A2S2NSD4</accession>
<organism evidence="3">
    <name type="scientific">Schizaphis graminum</name>
    <name type="common">Green bug aphid</name>
    <dbReference type="NCBI Taxonomy" id="13262"/>
    <lineage>
        <taxon>Eukaryota</taxon>
        <taxon>Metazoa</taxon>
        <taxon>Ecdysozoa</taxon>
        <taxon>Arthropoda</taxon>
        <taxon>Hexapoda</taxon>
        <taxon>Insecta</taxon>
        <taxon>Pterygota</taxon>
        <taxon>Neoptera</taxon>
        <taxon>Paraneoptera</taxon>
        <taxon>Hemiptera</taxon>
        <taxon>Sternorrhyncha</taxon>
        <taxon>Aphidomorpha</taxon>
        <taxon>Aphidoidea</taxon>
        <taxon>Aphididae</taxon>
        <taxon>Aphidini</taxon>
        <taxon>Schizaphis</taxon>
    </lineage>
</organism>
<dbReference type="InterPro" id="IPR001623">
    <property type="entry name" value="DnaJ_domain"/>
</dbReference>
<gene>
    <name evidence="3" type="primary">DNAJB12</name>
    <name evidence="3" type="ORF">g.17505</name>
</gene>